<dbReference type="Proteomes" id="UP001237642">
    <property type="component" value="Unassembled WGS sequence"/>
</dbReference>
<accession>A0AAD8IJA0</accession>
<dbReference type="InterPro" id="IPR042160">
    <property type="entry name" value="HD-Zip_IV"/>
</dbReference>
<keyword evidence="3" id="KW-1185">Reference proteome</keyword>
<reference evidence="2" key="1">
    <citation type="submission" date="2023-02" db="EMBL/GenBank/DDBJ databases">
        <title>Genome of toxic invasive species Heracleum sosnowskyi carries increased number of genes despite the absence of recent whole-genome duplications.</title>
        <authorList>
            <person name="Schelkunov M."/>
            <person name="Shtratnikova V."/>
            <person name="Makarenko M."/>
            <person name="Klepikova A."/>
            <person name="Omelchenko D."/>
            <person name="Novikova G."/>
            <person name="Obukhova E."/>
            <person name="Bogdanov V."/>
            <person name="Penin A."/>
            <person name="Logacheva M."/>
        </authorList>
    </citation>
    <scope>NUCLEOTIDE SEQUENCE</scope>
    <source>
        <strain evidence="2">Hsosn_3</strain>
        <tissue evidence="2">Leaf</tissue>
    </source>
</reference>
<protein>
    <recommendedName>
        <fullName evidence="1">HD-Zip IV C-terminal domain-containing protein</fullName>
    </recommendedName>
</protein>
<dbReference type="AlphaFoldDB" id="A0AAD8IJA0"/>
<dbReference type="Pfam" id="PF25797">
    <property type="entry name" value="PDF2_C"/>
    <property type="match status" value="1"/>
</dbReference>
<reference evidence="2" key="2">
    <citation type="submission" date="2023-05" db="EMBL/GenBank/DDBJ databases">
        <authorList>
            <person name="Schelkunov M.I."/>
        </authorList>
    </citation>
    <scope>NUCLEOTIDE SEQUENCE</scope>
    <source>
        <strain evidence="2">Hsosn_3</strain>
        <tissue evidence="2">Leaf</tissue>
    </source>
</reference>
<evidence type="ECO:0000313" key="2">
    <source>
        <dbReference type="EMBL" id="KAK1386213.1"/>
    </source>
</evidence>
<organism evidence="2 3">
    <name type="scientific">Heracleum sosnowskyi</name>
    <dbReference type="NCBI Taxonomy" id="360622"/>
    <lineage>
        <taxon>Eukaryota</taxon>
        <taxon>Viridiplantae</taxon>
        <taxon>Streptophyta</taxon>
        <taxon>Embryophyta</taxon>
        <taxon>Tracheophyta</taxon>
        <taxon>Spermatophyta</taxon>
        <taxon>Magnoliopsida</taxon>
        <taxon>eudicotyledons</taxon>
        <taxon>Gunneridae</taxon>
        <taxon>Pentapetalae</taxon>
        <taxon>asterids</taxon>
        <taxon>campanulids</taxon>
        <taxon>Apiales</taxon>
        <taxon>Apiaceae</taxon>
        <taxon>Apioideae</taxon>
        <taxon>apioid superclade</taxon>
        <taxon>Tordylieae</taxon>
        <taxon>Tordyliinae</taxon>
        <taxon>Heracleum</taxon>
    </lineage>
</organism>
<evidence type="ECO:0000259" key="1">
    <source>
        <dbReference type="Pfam" id="PF25797"/>
    </source>
</evidence>
<name>A0AAD8IJA0_9APIA</name>
<gene>
    <name evidence="2" type="ORF">POM88_023948</name>
</gene>
<feature type="domain" description="HD-Zip IV C-terminal" evidence="1">
    <location>
        <begin position="21"/>
        <end position="229"/>
    </location>
</feature>
<dbReference type="InterPro" id="IPR057993">
    <property type="entry name" value="HD-Zip_IV_C"/>
</dbReference>
<proteinExistence type="predicted"/>
<evidence type="ECO:0000313" key="3">
    <source>
        <dbReference type="Proteomes" id="UP001237642"/>
    </source>
</evidence>
<comment type="caution">
    <text evidence="2">The sequence shown here is derived from an EMBL/GenBank/DDBJ whole genome shotgun (WGS) entry which is preliminary data.</text>
</comment>
<dbReference type="EMBL" id="JAUIZM010000005">
    <property type="protein sequence ID" value="KAK1386213.1"/>
    <property type="molecule type" value="Genomic_DNA"/>
</dbReference>
<dbReference type="PANTHER" id="PTHR45654:SF11">
    <property type="entry name" value="HOMEOBOX-LEUCINE ZIPPER PROTEIN HDG5"/>
    <property type="match status" value="1"/>
</dbReference>
<dbReference type="PANTHER" id="PTHR45654">
    <property type="entry name" value="HOMEOBOX-LEUCINE ZIPPER PROTEIN MERISTEM L1"/>
    <property type="match status" value="1"/>
</dbReference>
<sequence length="237" mass="25737">MEIEKLIEEHRTMNDNGKSMSLSSLGAQSWMNLTDSPEDTVRISTRSATEPGQPIGLILCAVSTTRLPFSRLQLFDFLRYIQNRAKIMEGRSIGNSIHELTHIANGGSHSGNCISLFRIDHAQPIQGPSSSSQIAEYVLQESYSNECESVIAYSTMEVGRVLGRTDPSTTPILPLGFVMVPINQTSCSTAECSTSTGNIRQDPGCLLTFGVPALASTNPDDDLNLDGAITIHSKMMI</sequence>